<comment type="similarity">
    <text evidence="2">Belongs to the nematode receptor-like protein sre family.</text>
</comment>
<dbReference type="WBParaSite" id="MBELARI_LOCUS16470">
    <property type="protein sequence ID" value="MBELARI_LOCUS16470"/>
    <property type="gene ID" value="MBELARI_LOCUS16470"/>
</dbReference>
<evidence type="ECO:0000256" key="6">
    <source>
        <dbReference type="SAM" id="Phobius"/>
    </source>
</evidence>
<feature type="transmembrane region" description="Helical" evidence="6">
    <location>
        <begin position="125"/>
        <end position="146"/>
    </location>
</feature>
<feature type="transmembrane region" description="Helical" evidence="6">
    <location>
        <begin position="92"/>
        <end position="113"/>
    </location>
</feature>
<organism evidence="7 8">
    <name type="scientific">Mesorhabditis belari</name>
    <dbReference type="NCBI Taxonomy" id="2138241"/>
    <lineage>
        <taxon>Eukaryota</taxon>
        <taxon>Metazoa</taxon>
        <taxon>Ecdysozoa</taxon>
        <taxon>Nematoda</taxon>
        <taxon>Chromadorea</taxon>
        <taxon>Rhabditida</taxon>
        <taxon>Rhabditina</taxon>
        <taxon>Rhabditomorpha</taxon>
        <taxon>Rhabditoidea</taxon>
        <taxon>Rhabditidae</taxon>
        <taxon>Mesorhabditinae</taxon>
        <taxon>Mesorhabditis</taxon>
    </lineage>
</organism>
<dbReference type="InterPro" id="IPR004151">
    <property type="entry name" value="7TM_GPCR_serpentine_rcpt_Sre"/>
</dbReference>
<evidence type="ECO:0000256" key="1">
    <source>
        <dbReference type="ARBA" id="ARBA00004141"/>
    </source>
</evidence>
<keyword evidence="4 6" id="KW-1133">Transmembrane helix</keyword>
<feature type="transmembrane region" description="Helical" evidence="6">
    <location>
        <begin position="57"/>
        <end position="80"/>
    </location>
</feature>
<dbReference type="Proteomes" id="UP000887575">
    <property type="component" value="Unassembled WGS sequence"/>
</dbReference>
<proteinExistence type="inferred from homology"/>
<evidence type="ECO:0000313" key="8">
    <source>
        <dbReference type="WBParaSite" id="MBELARI_LOCUS16470"/>
    </source>
</evidence>
<keyword evidence="7" id="KW-1185">Reference proteome</keyword>
<evidence type="ECO:0000256" key="5">
    <source>
        <dbReference type="ARBA" id="ARBA00023136"/>
    </source>
</evidence>
<feature type="transmembrane region" description="Helical" evidence="6">
    <location>
        <begin position="178"/>
        <end position="199"/>
    </location>
</feature>
<dbReference type="GO" id="GO:0016020">
    <property type="term" value="C:membrane"/>
    <property type="evidence" value="ECO:0007669"/>
    <property type="project" value="UniProtKB-SubCell"/>
</dbReference>
<evidence type="ECO:0000256" key="3">
    <source>
        <dbReference type="ARBA" id="ARBA00022692"/>
    </source>
</evidence>
<dbReference type="GO" id="GO:0007606">
    <property type="term" value="P:sensory perception of chemical stimulus"/>
    <property type="evidence" value="ECO:0007669"/>
    <property type="project" value="InterPro"/>
</dbReference>
<reference evidence="8" key="1">
    <citation type="submission" date="2024-02" db="UniProtKB">
        <authorList>
            <consortium name="WormBaseParasite"/>
        </authorList>
    </citation>
    <scope>IDENTIFICATION</scope>
</reference>
<dbReference type="PANTHER" id="PTHR23128:SF132">
    <property type="entry name" value="SERPENTINE RECEPTOR, CLASS E (EPSILON)-RELATED"/>
    <property type="match status" value="1"/>
</dbReference>
<evidence type="ECO:0000313" key="7">
    <source>
        <dbReference type="Proteomes" id="UP000887575"/>
    </source>
</evidence>
<feature type="transmembrane region" description="Helical" evidence="6">
    <location>
        <begin position="211"/>
        <end position="234"/>
    </location>
</feature>
<feature type="transmembrane region" description="Helical" evidence="6">
    <location>
        <begin position="21"/>
        <end position="45"/>
    </location>
</feature>
<accession>A0AAF3EQU6</accession>
<comment type="subcellular location">
    <subcellularLocation>
        <location evidence="1">Membrane</location>
        <topology evidence="1">Multi-pass membrane protein</topology>
    </subcellularLocation>
</comment>
<evidence type="ECO:0000256" key="4">
    <source>
        <dbReference type="ARBA" id="ARBA00022989"/>
    </source>
</evidence>
<dbReference type="Pfam" id="PF03125">
    <property type="entry name" value="Sre"/>
    <property type="match status" value="1"/>
</dbReference>
<dbReference type="AlphaFoldDB" id="A0AAF3EQU6"/>
<keyword evidence="3 6" id="KW-0812">Transmembrane</keyword>
<keyword evidence="5 6" id="KW-0472">Membrane</keyword>
<protein>
    <submittedName>
        <fullName evidence="8">Uncharacterized protein</fullName>
    </submittedName>
</protein>
<evidence type="ECO:0000256" key="2">
    <source>
        <dbReference type="ARBA" id="ARBA00006803"/>
    </source>
</evidence>
<dbReference type="PANTHER" id="PTHR23128">
    <property type="entry name" value="SERPENTINE RECEPTOR, CLASS E (EPSILON)-RELATED"/>
    <property type="match status" value="1"/>
</dbReference>
<name>A0AAF3EQU6_9BILA</name>
<sequence>MQLQLLLFINMSIVYDDGWEAYIWMGYCIEILFYLLTAFAVPITYKLLSSTPIFHPNMLMIFFTAIFSIYIFAASRLGLIYYEAQPDLTCEIYAETIDTCPTMLIVFSILRAFDFALVPGFISRILAVLLALWISFSSALSTQLVIRINEKKEERLHISDYSLSKRYQLSENIRSAQLLSYLLWFTTVNNTIIGGVWIVHSTNISPSMRNIIGTFLTIFMAFYFCVTSVFGIFVNRRIYILWKALARAKLRKFL</sequence>